<proteinExistence type="predicted"/>
<evidence type="ECO:0000313" key="1">
    <source>
        <dbReference type="EMBL" id="MER6269120.1"/>
    </source>
</evidence>
<comment type="caution">
    <text evidence="1">The sequence shown here is derived from an EMBL/GenBank/DDBJ whole genome shotgun (WGS) entry which is preliminary data.</text>
</comment>
<keyword evidence="2" id="KW-1185">Reference proteome</keyword>
<dbReference type="Proteomes" id="UP001490365">
    <property type="component" value="Unassembled WGS sequence"/>
</dbReference>
<dbReference type="EMBL" id="JBEOZM010000006">
    <property type="protein sequence ID" value="MER6269120.1"/>
    <property type="molecule type" value="Genomic_DNA"/>
</dbReference>
<sequence>MIRFDSLHPDVLEALGNSGWSAQRRVDISQWVVPLEAEGYRVHPLASEVLASLGGISVPPLNEAGPNFSNGDPFNFDPLAAGAGQRGMAVEAEDILGGSYFPVGEWLSYSSVFVEAQGRVIAMGMGWIWELGATFEEALELAILAERPLRCLYSDPGLDPWPAMPSD</sequence>
<gene>
    <name evidence="1" type="ORF">ABT211_17740</name>
</gene>
<name>A0ABV1TGT6_9ACTN</name>
<dbReference type="InterPro" id="IPR025850">
    <property type="entry name" value="SUKH-3"/>
</dbReference>
<protein>
    <submittedName>
        <fullName evidence="1">SUKH-3 domain-containing protein</fullName>
    </submittedName>
</protein>
<dbReference type="Pfam" id="PF14433">
    <property type="entry name" value="SUKH-3"/>
    <property type="match status" value="1"/>
</dbReference>
<reference evidence="1 2" key="1">
    <citation type="submission" date="2024-06" db="EMBL/GenBank/DDBJ databases">
        <title>The Natural Products Discovery Center: Release of the First 8490 Sequenced Strains for Exploring Actinobacteria Biosynthetic Diversity.</title>
        <authorList>
            <person name="Kalkreuter E."/>
            <person name="Kautsar S.A."/>
            <person name="Yang D."/>
            <person name="Bader C.D."/>
            <person name="Teijaro C.N."/>
            <person name="Fluegel L."/>
            <person name="Davis C.M."/>
            <person name="Simpson J.R."/>
            <person name="Lauterbach L."/>
            <person name="Steele A.D."/>
            <person name="Gui C."/>
            <person name="Meng S."/>
            <person name="Li G."/>
            <person name="Viehrig K."/>
            <person name="Ye F."/>
            <person name="Su P."/>
            <person name="Kiefer A.F."/>
            <person name="Nichols A."/>
            <person name="Cepeda A.J."/>
            <person name="Yan W."/>
            <person name="Fan B."/>
            <person name="Jiang Y."/>
            <person name="Adhikari A."/>
            <person name="Zheng C.-J."/>
            <person name="Schuster L."/>
            <person name="Cowan T.M."/>
            <person name="Smanski M.J."/>
            <person name="Chevrette M.G."/>
            <person name="De Carvalho L.P.S."/>
            <person name="Shen B."/>
        </authorList>
    </citation>
    <scope>NUCLEOTIDE SEQUENCE [LARGE SCALE GENOMIC DNA]</scope>
    <source>
        <strain evidence="1 2">NPDC001694</strain>
    </source>
</reference>
<organism evidence="1 2">
    <name type="scientific">Streptomyces sp. 900105755</name>
    <dbReference type="NCBI Taxonomy" id="3154389"/>
    <lineage>
        <taxon>Bacteria</taxon>
        <taxon>Bacillati</taxon>
        <taxon>Actinomycetota</taxon>
        <taxon>Actinomycetes</taxon>
        <taxon>Kitasatosporales</taxon>
        <taxon>Streptomycetaceae</taxon>
        <taxon>Streptomyces</taxon>
    </lineage>
</organism>
<dbReference type="RefSeq" id="WP_177232975.1">
    <property type="nucleotide sequence ID" value="NZ_JBEOZM010000006.1"/>
</dbReference>
<accession>A0ABV1TGT6</accession>
<evidence type="ECO:0000313" key="2">
    <source>
        <dbReference type="Proteomes" id="UP001490365"/>
    </source>
</evidence>